<evidence type="ECO:0000313" key="2">
    <source>
        <dbReference type="EnsemblMetazoa" id="MESCA006281-PA"/>
    </source>
</evidence>
<name>T1GRJ6_MEGSC</name>
<dbReference type="SUPFAM" id="SSF52091">
    <property type="entry name" value="SpoIIaa-like"/>
    <property type="match status" value="1"/>
</dbReference>
<dbReference type="Proteomes" id="UP000015102">
    <property type="component" value="Unassembled WGS sequence"/>
</dbReference>
<dbReference type="InterPro" id="IPR036513">
    <property type="entry name" value="STAS_dom_sf"/>
</dbReference>
<sequence>SAEYLKEKIISFIEKHDNVHVVIIDGIEIFSVDSTVALNFVMLKNDMESNGCEILFWNWEVKAAGVICRWEP</sequence>
<dbReference type="EnsemblMetazoa" id="MESCA006281-RA">
    <property type="protein sequence ID" value="MESCA006281-PA"/>
    <property type="gene ID" value="MESCA006281"/>
</dbReference>
<reference evidence="3" key="1">
    <citation type="submission" date="2013-02" db="EMBL/GenBank/DDBJ databases">
        <authorList>
            <person name="Hughes D."/>
        </authorList>
    </citation>
    <scope>NUCLEOTIDE SEQUENCE</scope>
    <source>
        <strain>Durham</strain>
        <strain evidence="3">NC isolate 2 -- Noor lab</strain>
    </source>
</reference>
<reference evidence="2" key="2">
    <citation type="submission" date="2015-06" db="UniProtKB">
        <authorList>
            <consortium name="EnsemblMetazoa"/>
        </authorList>
    </citation>
    <scope>IDENTIFICATION</scope>
</reference>
<proteinExistence type="predicted"/>
<dbReference type="Gene3D" id="3.30.750.24">
    <property type="entry name" value="STAS domain"/>
    <property type="match status" value="1"/>
</dbReference>
<dbReference type="HOGENOM" id="CLU_2729570_0_0_1"/>
<dbReference type="AlphaFoldDB" id="T1GRJ6"/>
<dbReference type="InterPro" id="IPR002645">
    <property type="entry name" value="STAS_dom"/>
</dbReference>
<feature type="domain" description="STAS" evidence="1">
    <location>
        <begin position="1"/>
        <end position="56"/>
    </location>
</feature>
<dbReference type="PROSITE" id="PS50801">
    <property type="entry name" value="STAS"/>
    <property type="match status" value="1"/>
</dbReference>
<dbReference type="EMBL" id="CAQQ02051618">
    <property type="status" value="NOT_ANNOTATED_CDS"/>
    <property type="molecule type" value="Genomic_DNA"/>
</dbReference>
<accession>T1GRJ6</accession>
<organism evidence="2 3">
    <name type="scientific">Megaselia scalaris</name>
    <name type="common">Humpbacked fly</name>
    <name type="synonym">Phora scalaris</name>
    <dbReference type="NCBI Taxonomy" id="36166"/>
    <lineage>
        <taxon>Eukaryota</taxon>
        <taxon>Metazoa</taxon>
        <taxon>Ecdysozoa</taxon>
        <taxon>Arthropoda</taxon>
        <taxon>Hexapoda</taxon>
        <taxon>Insecta</taxon>
        <taxon>Pterygota</taxon>
        <taxon>Neoptera</taxon>
        <taxon>Endopterygota</taxon>
        <taxon>Diptera</taxon>
        <taxon>Brachycera</taxon>
        <taxon>Muscomorpha</taxon>
        <taxon>Platypezoidea</taxon>
        <taxon>Phoridae</taxon>
        <taxon>Megaseliini</taxon>
        <taxon>Megaselia</taxon>
    </lineage>
</organism>
<keyword evidence="3" id="KW-1185">Reference proteome</keyword>
<evidence type="ECO:0000313" key="3">
    <source>
        <dbReference type="Proteomes" id="UP000015102"/>
    </source>
</evidence>
<evidence type="ECO:0000259" key="1">
    <source>
        <dbReference type="PROSITE" id="PS50801"/>
    </source>
</evidence>
<protein>
    <recommendedName>
        <fullName evidence="1">STAS domain-containing protein</fullName>
    </recommendedName>
</protein>
<dbReference type="STRING" id="36166.T1GRJ6"/>